<dbReference type="RefSeq" id="WP_092048061.1">
    <property type="nucleotide sequence ID" value="NZ_FOQD01000003.1"/>
</dbReference>
<dbReference type="OrthoDB" id="290599at2"/>
<reference evidence="5" key="1">
    <citation type="submission" date="2016-10" db="EMBL/GenBank/DDBJ databases">
        <authorList>
            <person name="Varghese N."/>
            <person name="Submissions S."/>
        </authorList>
    </citation>
    <scope>NUCLEOTIDE SEQUENCE [LARGE SCALE GENOMIC DNA]</scope>
    <source>
        <strain evidence="5">DSM 26348</strain>
    </source>
</reference>
<feature type="chain" id="PRO_5011595169" evidence="3">
    <location>
        <begin position="26"/>
        <end position="104"/>
    </location>
</feature>
<protein>
    <submittedName>
        <fullName evidence="4">Uncharacterized protein</fullName>
    </submittedName>
</protein>
<feature type="signal peptide" evidence="3">
    <location>
        <begin position="1"/>
        <end position="25"/>
    </location>
</feature>
<proteinExistence type="predicted"/>
<dbReference type="Proteomes" id="UP000199518">
    <property type="component" value="Unassembled WGS sequence"/>
</dbReference>
<keyword evidence="2" id="KW-1133">Transmembrane helix</keyword>
<dbReference type="AlphaFoldDB" id="A0A1I3CZV1"/>
<feature type="transmembrane region" description="Helical" evidence="2">
    <location>
        <begin position="49"/>
        <end position="71"/>
    </location>
</feature>
<feature type="region of interest" description="Disordered" evidence="1">
    <location>
        <begin position="85"/>
        <end position="104"/>
    </location>
</feature>
<evidence type="ECO:0000256" key="1">
    <source>
        <dbReference type="SAM" id="MobiDB-lite"/>
    </source>
</evidence>
<accession>A0A1I3CZV1</accession>
<evidence type="ECO:0000256" key="3">
    <source>
        <dbReference type="SAM" id="SignalP"/>
    </source>
</evidence>
<evidence type="ECO:0000313" key="5">
    <source>
        <dbReference type="Proteomes" id="UP000199518"/>
    </source>
</evidence>
<evidence type="ECO:0000313" key="4">
    <source>
        <dbReference type="EMBL" id="SFH79751.1"/>
    </source>
</evidence>
<dbReference type="EMBL" id="FOQD01000003">
    <property type="protein sequence ID" value="SFH79751.1"/>
    <property type="molecule type" value="Genomic_DNA"/>
</dbReference>
<evidence type="ECO:0000256" key="2">
    <source>
        <dbReference type="SAM" id="Phobius"/>
    </source>
</evidence>
<keyword evidence="2" id="KW-0472">Membrane</keyword>
<organism evidence="4 5">
    <name type="scientific">Planctomicrobium piriforme</name>
    <dbReference type="NCBI Taxonomy" id="1576369"/>
    <lineage>
        <taxon>Bacteria</taxon>
        <taxon>Pseudomonadati</taxon>
        <taxon>Planctomycetota</taxon>
        <taxon>Planctomycetia</taxon>
        <taxon>Planctomycetales</taxon>
        <taxon>Planctomycetaceae</taxon>
        <taxon>Planctomicrobium</taxon>
    </lineage>
</organism>
<keyword evidence="5" id="KW-1185">Reference proteome</keyword>
<gene>
    <name evidence="4" type="ORF">SAMN05421753_10324</name>
</gene>
<sequence length="104" mass="11350">MQRLLKLACLIVALGISATAVPAQACPMCKIAHEDSTDPAVAARPRAYMYSILFMLSMPATLLSIFGVSFYRLAKKQEQLNAELMAAMDSQSNDPTAKPEEESR</sequence>
<keyword evidence="3" id="KW-0732">Signal</keyword>
<name>A0A1I3CZV1_9PLAN</name>
<keyword evidence="2" id="KW-0812">Transmembrane</keyword>